<organism evidence="1">
    <name type="scientific">bioreactor metagenome</name>
    <dbReference type="NCBI Taxonomy" id="1076179"/>
    <lineage>
        <taxon>unclassified sequences</taxon>
        <taxon>metagenomes</taxon>
        <taxon>ecological metagenomes</taxon>
    </lineage>
</organism>
<name>A0A645HTW9_9ZZZZ</name>
<dbReference type="EMBL" id="VSSQ01100269">
    <property type="protein sequence ID" value="MPN42491.1"/>
    <property type="molecule type" value="Genomic_DNA"/>
</dbReference>
<proteinExistence type="predicted"/>
<protein>
    <submittedName>
        <fullName evidence="1">Uncharacterized protein</fullName>
    </submittedName>
</protein>
<gene>
    <name evidence="1" type="ORF">SDC9_190048</name>
</gene>
<evidence type="ECO:0000313" key="1">
    <source>
        <dbReference type="EMBL" id="MPN42491.1"/>
    </source>
</evidence>
<comment type="caution">
    <text evidence="1">The sequence shown here is derived from an EMBL/GenBank/DDBJ whole genome shotgun (WGS) entry which is preliminary data.</text>
</comment>
<dbReference type="AlphaFoldDB" id="A0A645HTW9"/>
<reference evidence="1" key="1">
    <citation type="submission" date="2019-08" db="EMBL/GenBank/DDBJ databases">
        <authorList>
            <person name="Kucharzyk K."/>
            <person name="Murdoch R.W."/>
            <person name="Higgins S."/>
            <person name="Loffler F."/>
        </authorList>
    </citation>
    <scope>NUCLEOTIDE SEQUENCE</scope>
</reference>
<accession>A0A645HTW9</accession>
<sequence>MIKARDVDLCCDGIEKSIAFSKQLQGTLSNLENWIKKRDRLIDEPWMDYQSMEQGYYKQILNQLINLRK</sequence>